<comment type="caution">
    <text evidence="1">The sequence shown here is derived from an EMBL/GenBank/DDBJ whole genome shotgun (WGS) entry which is preliminary data.</text>
</comment>
<name>A0ACC6TV20_9BURK</name>
<reference evidence="1" key="1">
    <citation type="submission" date="2024-07" db="EMBL/GenBank/DDBJ databases">
        <title>A survey of Mimosa microsymbionts across Brazilian biomes reveals a high diversity of Paraburkholderia nodulating endemic species, but also that Cupriavidus is common as a symbiont of widespread species.</title>
        <authorList>
            <person name="Rouws L."/>
            <person name="Barauna A."/>
            <person name="Beukes C."/>
            <person name="Rouws J.R.C."/>
            <person name="De Faria S.M."/>
            <person name="Gross E."/>
            <person name="Bueno Dos Reis Junior F."/>
            <person name="Simon M.F."/>
            <person name="Maluk M."/>
            <person name="Odee D.W."/>
            <person name="Kenicer G."/>
            <person name="Young J.P.W."/>
            <person name="Reis V.M."/>
            <person name="Zilli J."/>
            <person name="James E.K."/>
        </authorList>
    </citation>
    <scope>NUCLEOTIDE SEQUENCE</scope>
    <source>
        <strain evidence="1">EG181B</strain>
    </source>
</reference>
<protein>
    <submittedName>
        <fullName evidence="1">Chaperonin GroEL</fullName>
    </submittedName>
</protein>
<dbReference type="Proteomes" id="UP001558850">
    <property type="component" value="Unassembled WGS sequence"/>
</dbReference>
<accession>A0ACC6TV20</accession>
<organism evidence="1 2">
    <name type="scientific">Paraburkholderia phymatum</name>
    <dbReference type="NCBI Taxonomy" id="148447"/>
    <lineage>
        <taxon>Bacteria</taxon>
        <taxon>Pseudomonadati</taxon>
        <taxon>Pseudomonadota</taxon>
        <taxon>Betaproteobacteria</taxon>
        <taxon>Burkholderiales</taxon>
        <taxon>Burkholderiaceae</taxon>
        <taxon>Paraburkholderia</taxon>
    </lineage>
</organism>
<gene>
    <name evidence="1" type="primary">groL</name>
    <name evidence="1" type="ORF">AB4Y32_05510</name>
</gene>
<dbReference type="EMBL" id="JBFRCH010000002">
    <property type="protein sequence ID" value="MEX3931269.1"/>
    <property type="molecule type" value="Genomic_DNA"/>
</dbReference>
<proteinExistence type="predicted"/>
<evidence type="ECO:0000313" key="1">
    <source>
        <dbReference type="EMBL" id="MEX3931269.1"/>
    </source>
</evidence>
<sequence>MAAKDVVFGDSARAKMVEGVNILANAVKVTLGPKGRNVVLERSFGGPTVTKDGVSVAKEIELKDKLQNMGAQMVKEVASKTSDNAGDGTTTATVLAQSIVREGMKYVASGMNPMDLKRGIDKAVAAAIEELRKISKPCTTNKEIAQVGAISANSDTSIGDRIAEAMDKVGKEGVITVEDGKSLQDELDVVEGMQFDRGYLSPYFINNPDKQVAVLENPFVLLHDKKVSNIRDLLPVLEQVAKAGRPLLIIAEDVEGEALATLVVNNIRGILKTVAVKAPGFGDRRKAMLEDIAILTGGQVIAEETGLSLEKATLQELGQAKRIEVGKENTTIIDGAGEAASIEARVKQVRTQIEEATSDYDREKLQERVAKLAGGVAVIKVGAATEVEMKEKKARVEDALHATRAAVEEGIVAGGGVALIRARAAISSVKGDNADQDAGIKIVLRAMEEPLRQIVTNGGEEASVVVAAVAGGKGNYGYNAATGEYGDLVEAGVVDPTKVTRTALQNAASVAGLLLTTDAAVCELPKEDAPMPGGMPGGMGGMGMDM</sequence>
<evidence type="ECO:0000313" key="2">
    <source>
        <dbReference type="Proteomes" id="UP001558850"/>
    </source>
</evidence>
<keyword evidence="2" id="KW-1185">Reference proteome</keyword>